<feature type="transmembrane region" description="Helical" evidence="5">
    <location>
        <begin position="280"/>
        <end position="302"/>
    </location>
</feature>
<feature type="transmembrane region" description="Helical" evidence="5">
    <location>
        <begin position="240"/>
        <end position="260"/>
    </location>
</feature>
<feature type="transmembrane region" description="Helical" evidence="5">
    <location>
        <begin position="336"/>
        <end position="356"/>
    </location>
</feature>
<feature type="transmembrane region" description="Helical" evidence="5">
    <location>
        <begin position="49"/>
        <end position="70"/>
    </location>
</feature>
<feature type="transmembrane region" description="Helical" evidence="5">
    <location>
        <begin position="485"/>
        <end position="503"/>
    </location>
</feature>
<dbReference type="STRING" id="1294262.GCA_001316085_00415"/>
<evidence type="ECO:0000256" key="3">
    <source>
        <dbReference type="ARBA" id="ARBA00022989"/>
    </source>
</evidence>
<protein>
    <recommendedName>
        <fullName evidence="10">Amino acid permease/ SLC12A domain-containing protein</fullName>
    </recommendedName>
</protein>
<feature type="transmembrane region" description="Helical" evidence="5">
    <location>
        <begin position="169"/>
        <end position="188"/>
    </location>
</feature>
<keyword evidence="4 5" id="KW-0472">Membrane</keyword>
<dbReference type="Gene3D" id="1.20.1740.10">
    <property type="entry name" value="Amino acid/polyamine transporter I"/>
    <property type="match status" value="1"/>
</dbReference>
<dbReference type="RefSeq" id="WP_054845034.1">
    <property type="nucleotide sequence ID" value="NZ_AP018929.1"/>
</dbReference>
<feature type="transmembrane region" description="Helical" evidence="5">
    <location>
        <begin position="392"/>
        <end position="412"/>
    </location>
</feature>
<dbReference type="Pfam" id="PF13520">
    <property type="entry name" value="AA_permease_2"/>
    <property type="match status" value="1"/>
</dbReference>
<accession>A0A510E3H8</accession>
<feature type="transmembrane region" description="Helical" evidence="5">
    <location>
        <begin position="91"/>
        <end position="112"/>
    </location>
</feature>
<evidence type="ECO:0008006" key="10">
    <source>
        <dbReference type="Google" id="ProtNLM"/>
    </source>
</evidence>
<feature type="transmembrane region" description="Helical" evidence="5">
    <location>
        <begin position="455"/>
        <end position="473"/>
    </location>
</feature>
<dbReference type="KEGG" id="step:IC006_1615"/>
<proteinExistence type="predicted"/>
<feature type="transmembrane region" description="Helical" evidence="5">
    <location>
        <begin position="309"/>
        <end position="330"/>
    </location>
</feature>
<dbReference type="EMBL" id="AP018930">
    <property type="protein sequence ID" value="BBG27062.1"/>
    <property type="molecule type" value="Genomic_DNA"/>
</dbReference>
<feature type="transmembrane region" description="Helical" evidence="5">
    <location>
        <begin position="132"/>
        <end position="157"/>
    </location>
</feature>
<organism evidence="6 8">
    <name type="scientific">Sulfuracidifex tepidarius</name>
    <dbReference type="NCBI Taxonomy" id="1294262"/>
    <lineage>
        <taxon>Archaea</taxon>
        <taxon>Thermoproteota</taxon>
        <taxon>Thermoprotei</taxon>
        <taxon>Sulfolobales</taxon>
        <taxon>Sulfolobaceae</taxon>
        <taxon>Sulfuracidifex</taxon>
    </lineage>
</organism>
<feature type="transmembrane region" description="Helical" evidence="5">
    <location>
        <begin position="548"/>
        <end position="569"/>
    </location>
</feature>
<accession>A0A510DVT2</accession>
<dbReference type="InterPro" id="IPR052962">
    <property type="entry name" value="AA_Transporter_AGT"/>
</dbReference>
<dbReference type="Proteomes" id="UP000322983">
    <property type="component" value="Chromosome"/>
</dbReference>
<evidence type="ECO:0000313" key="7">
    <source>
        <dbReference type="EMBL" id="BBG27062.1"/>
    </source>
</evidence>
<feature type="transmembrane region" description="Helical" evidence="5">
    <location>
        <begin position="368"/>
        <end position="386"/>
    </location>
</feature>
<dbReference type="PANTHER" id="PTHR47547:SF1">
    <property type="entry name" value="ASPARTATE-PROTON SYMPORTER"/>
    <property type="match status" value="1"/>
</dbReference>
<gene>
    <name evidence="6" type="ORF">IC006_1615</name>
    <name evidence="7" type="ORF">IC007_1592</name>
</gene>
<dbReference type="AlphaFoldDB" id="A0A510DVT2"/>
<dbReference type="GO" id="GO:0016020">
    <property type="term" value="C:membrane"/>
    <property type="evidence" value="ECO:0007669"/>
    <property type="project" value="UniProtKB-SubCell"/>
</dbReference>
<evidence type="ECO:0000256" key="4">
    <source>
        <dbReference type="ARBA" id="ARBA00023136"/>
    </source>
</evidence>
<evidence type="ECO:0000256" key="5">
    <source>
        <dbReference type="SAM" id="Phobius"/>
    </source>
</evidence>
<keyword evidence="3 5" id="KW-1133">Transmembrane helix</keyword>
<feature type="transmembrane region" description="Helical" evidence="5">
    <location>
        <begin position="575"/>
        <end position="596"/>
    </location>
</feature>
<dbReference type="GeneID" id="41717930"/>
<feature type="transmembrane region" description="Helical" evidence="5">
    <location>
        <begin position="200"/>
        <end position="219"/>
    </location>
</feature>
<evidence type="ECO:0000313" key="8">
    <source>
        <dbReference type="Proteomes" id="UP000322983"/>
    </source>
</evidence>
<keyword evidence="8" id="KW-1185">Reference proteome</keyword>
<sequence length="618" mass="66800">MNSGETSTNYDKQLKKSLSRLQMLYLSLGGIIGSGWLFGSLYADSVAGPASVLSWIIGGILVLFIGLTYAEIASAIPRSGGTVRYPHYSHGGFVGFFMAWSYLLAISAEPAIEATAVVTYMSLFLPSLVNHGYLTLEGLGLAYLLLAIFFLINYMGVNALGKVSHGAGWWKLIVPAITVLLIIAFSFHPSNFTVTNFAPYGASSVLIAIPTTGVIFAYLGFRQAIEYGGEGKNPQKDIPFAVVGSILISVVLYTLLQVAFTGGINWSTVKYVNSKGVPTFTLAPGNWSGLVHSTLVSGPFYLEITNSPVVGLLLTLFTIWSAILIIDAIISPSGSAWIYVGSGARTVYGFAASGYFPPILMRLGKNKVPVLSLIVSIILGGVFLLPFPAWQILVSIISSASVFTYIMGGIALESLRRNAPCLDRPFRLKNSRILAPLATISAGLIIYWAGFSTLFYVFTAAMLGLPIFYVYYAHKSLKLRKSTSMLLSLLDIVGIPALSWYLFVSTNSLTTPNNLAFVTYILGIALLLLVNVTLSVKHSKNSYRRREMLAGVWLPAYLVSMYILSYFGSFGLFKVITFPTDVIAAALLTLGAHYAAVTSSMRTRAIDEIIEASNVEDA</sequence>
<evidence type="ECO:0000256" key="1">
    <source>
        <dbReference type="ARBA" id="ARBA00004141"/>
    </source>
</evidence>
<feature type="transmembrane region" description="Helical" evidence="5">
    <location>
        <begin position="433"/>
        <end position="449"/>
    </location>
</feature>
<feature type="transmembrane region" description="Helical" evidence="5">
    <location>
        <begin position="515"/>
        <end position="536"/>
    </location>
</feature>
<reference evidence="6 8" key="2">
    <citation type="journal article" date="2020" name="Int. J. Syst. Evol. Microbiol.">
        <title>Sulfuracidifex tepidarius gen. nov., sp. nov. and transfer of Sulfolobus metallicus Huber and Stetter 1992 to the genus Sulfuracidifex as Sulfuracidifex metallicus comb. nov.</title>
        <authorList>
            <person name="Itoh T."/>
            <person name="Miura T."/>
            <person name="Sakai H.D."/>
            <person name="Kato S."/>
            <person name="Ohkuma M."/>
            <person name="Takashina T."/>
        </authorList>
    </citation>
    <scope>NUCLEOTIDE SEQUENCE [LARGE SCALE GENOMIC DNA]</scope>
    <source>
        <strain evidence="6 8">IC-006</strain>
        <strain evidence="7">IC-007</strain>
    </source>
</reference>
<evidence type="ECO:0000313" key="9">
    <source>
        <dbReference type="Proteomes" id="UP000325030"/>
    </source>
</evidence>
<reference evidence="9" key="1">
    <citation type="submission" date="2018-09" db="EMBL/GenBank/DDBJ databases">
        <title>Complete Genome Sequencing of Sulfolobus sp. JCM 16834.</title>
        <authorList>
            <person name="Kato S."/>
            <person name="Itoh T."/>
            <person name="Ohkuma M."/>
        </authorList>
    </citation>
    <scope>NUCLEOTIDE SEQUENCE [LARGE SCALE GENOMIC DNA]</scope>
    <source>
        <strain evidence="9">IC-007</strain>
    </source>
</reference>
<evidence type="ECO:0000313" key="6">
    <source>
        <dbReference type="EMBL" id="BBG24305.1"/>
    </source>
</evidence>
<evidence type="ECO:0000256" key="2">
    <source>
        <dbReference type="ARBA" id="ARBA00022692"/>
    </source>
</evidence>
<dbReference type="PANTHER" id="PTHR47547">
    <property type="match status" value="1"/>
</dbReference>
<comment type="subcellular location">
    <subcellularLocation>
        <location evidence="1">Membrane</location>
        <topology evidence="1">Multi-pass membrane protein</topology>
    </subcellularLocation>
</comment>
<dbReference type="InterPro" id="IPR002293">
    <property type="entry name" value="AA/rel_permease1"/>
</dbReference>
<keyword evidence="2 5" id="KW-0812">Transmembrane</keyword>
<name>A0A510DVT2_9CREN</name>
<dbReference type="Proteomes" id="UP000325030">
    <property type="component" value="Chromosome"/>
</dbReference>
<feature type="transmembrane region" description="Helical" evidence="5">
    <location>
        <begin position="21"/>
        <end position="43"/>
    </location>
</feature>
<dbReference type="EMBL" id="AP018929">
    <property type="protein sequence ID" value="BBG24305.1"/>
    <property type="molecule type" value="Genomic_DNA"/>
</dbReference>
<dbReference type="OrthoDB" id="43026at2157"/>
<dbReference type="GO" id="GO:0022857">
    <property type="term" value="F:transmembrane transporter activity"/>
    <property type="evidence" value="ECO:0007669"/>
    <property type="project" value="InterPro"/>
</dbReference>